<evidence type="ECO:0000313" key="1">
    <source>
        <dbReference type="EMBL" id="ABN08763.1"/>
    </source>
</evidence>
<proteinExistence type="predicted"/>
<reference evidence="1" key="1">
    <citation type="submission" date="2005-04" db="EMBL/GenBank/DDBJ databases">
        <authorList>
            <person name="Town C.D."/>
        </authorList>
    </citation>
    <scope>NUCLEOTIDE SEQUENCE</scope>
</reference>
<gene>
    <name evidence="1" type="ORF">MtrDRAFT_AC160012g21v2</name>
</gene>
<dbReference type="AlphaFoldDB" id="A2Q563"/>
<sequence>MVAQNSPFLVASLQQSRNSWEAVTLISVKTGFAMVASMAVDTLASTVGADACMDCACEEDCDDYDDSKVPLLVGRAISFDALPLHKCMHKQVFFPEKVTKSSYNFLEIFSQEHLEKI</sequence>
<accession>A2Q563</accession>
<dbReference type="EMBL" id="AC160012">
    <property type="protein sequence ID" value="ABN08763.1"/>
    <property type="molecule type" value="Genomic_DNA"/>
</dbReference>
<name>A2Q563_MEDTR</name>
<reference evidence="1" key="2">
    <citation type="submission" date="2007-03" db="EMBL/GenBank/DDBJ databases">
        <authorList>
            <consortium name="The International Medicago Genome Annotation Group"/>
        </authorList>
    </citation>
    <scope>NUCLEOTIDE SEQUENCE</scope>
</reference>
<protein>
    <submittedName>
        <fullName evidence="1">Uncharacterized protein</fullName>
    </submittedName>
</protein>
<organism evidence="1">
    <name type="scientific">Medicago truncatula</name>
    <name type="common">Barrel medic</name>
    <name type="synonym">Medicago tribuloides</name>
    <dbReference type="NCBI Taxonomy" id="3880"/>
    <lineage>
        <taxon>Eukaryota</taxon>
        <taxon>Viridiplantae</taxon>
        <taxon>Streptophyta</taxon>
        <taxon>Embryophyta</taxon>
        <taxon>Tracheophyta</taxon>
        <taxon>Spermatophyta</taxon>
        <taxon>Magnoliopsida</taxon>
        <taxon>eudicotyledons</taxon>
        <taxon>Gunneridae</taxon>
        <taxon>Pentapetalae</taxon>
        <taxon>rosids</taxon>
        <taxon>fabids</taxon>
        <taxon>Fabales</taxon>
        <taxon>Fabaceae</taxon>
        <taxon>Papilionoideae</taxon>
        <taxon>50 kb inversion clade</taxon>
        <taxon>NPAAA clade</taxon>
        <taxon>Hologalegina</taxon>
        <taxon>IRL clade</taxon>
        <taxon>Trifolieae</taxon>
        <taxon>Medicago</taxon>
    </lineage>
</organism>